<dbReference type="EMBL" id="VSFC01000030">
    <property type="protein sequence ID" value="TYA56663.1"/>
    <property type="molecule type" value="Genomic_DNA"/>
</dbReference>
<proteinExistence type="predicted"/>
<evidence type="ECO:0000256" key="1">
    <source>
        <dbReference type="SAM" id="Phobius"/>
    </source>
</evidence>
<keyword evidence="1" id="KW-0472">Membrane</keyword>
<feature type="transmembrane region" description="Helical" evidence="1">
    <location>
        <begin position="5"/>
        <end position="26"/>
    </location>
</feature>
<dbReference type="Proteomes" id="UP000324550">
    <property type="component" value="Unassembled WGS sequence"/>
</dbReference>
<evidence type="ECO:0000313" key="3">
    <source>
        <dbReference type="Proteomes" id="UP000324550"/>
    </source>
</evidence>
<organism evidence="2 3">
    <name type="scientific">Formosa maritima</name>
    <dbReference type="NCBI Taxonomy" id="2592046"/>
    <lineage>
        <taxon>Bacteria</taxon>
        <taxon>Pseudomonadati</taxon>
        <taxon>Bacteroidota</taxon>
        <taxon>Flavobacteriia</taxon>
        <taxon>Flavobacteriales</taxon>
        <taxon>Flavobacteriaceae</taxon>
        <taxon>Formosa</taxon>
    </lineage>
</organism>
<reference evidence="2 3" key="1">
    <citation type="submission" date="2019-08" db="EMBL/GenBank/DDBJ databases">
        <title>Formosa sediminis sp. nov., isolated from marine sediment.</title>
        <authorList>
            <person name="Cao W.R."/>
        </authorList>
    </citation>
    <scope>NUCLEOTIDE SEQUENCE [LARGE SCALE GENOMIC DNA]</scope>
    <source>
        <strain evidence="2 3">1494</strain>
    </source>
</reference>
<name>A0A5D0GCC1_9FLAO</name>
<comment type="caution">
    <text evidence="2">The sequence shown here is derived from an EMBL/GenBank/DDBJ whole genome shotgun (WGS) entry which is preliminary data.</text>
</comment>
<dbReference type="AlphaFoldDB" id="A0A5D0GCC1"/>
<dbReference type="RefSeq" id="WP_148454327.1">
    <property type="nucleotide sequence ID" value="NZ_VSFC01000030.1"/>
</dbReference>
<keyword evidence="3" id="KW-1185">Reference proteome</keyword>
<dbReference type="OrthoDB" id="1433719at2"/>
<gene>
    <name evidence="2" type="ORF">FVF61_05865</name>
</gene>
<evidence type="ECO:0000313" key="2">
    <source>
        <dbReference type="EMBL" id="TYA56663.1"/>
    </source>
</evidence>
<accession>A0A5D0GCC1</accession>
<protein>
    <recommendedName>
        <fullName evidence="4">SGNH/GDSL hydrolase family protein</fullName>
    </recommendedName>
</protein>
<evidence type="ECO:0008006" key="4">
    <source>
        <dbReference type="Google" id="ProtNLM"/>
    </source>
</evidence>
<sequence length="308" mass="35661">MKKFLLKTIGFISIIIISFLLIFFMADGSTDACYLKFTTGKQSALIIGSSRAAQGMHPKEFNAVLKRNDIYNYAFSLHDSPYGKAYFESIKRKIDSSTKNGIFILEVNPWTVGVLKEANEEYNSFREADNFIDNTIFVTLNPNIEYLIESYHKSYINILKDRNKIGLHETFFVENDGWLRVTIGTKGVSKDVRIKKKIEKYKKMLLNYQSNSEFRIKHLKKTINLLKQHGSVYMVRMPVINEILEIENELQSDFDEVMFKIAVDYELQYLNMMSKNNSYDYTDGNHLGISSGIHFSKNLAKIIKVLEN</sequence>
<keyword evidence="1" id="KW-0812">Transmembrane</keyword>
<keyword evidence="1" id="KW-1133">Transmembrane helix</keyword>